<dbReference type="PRINTS" id="PR00781">
    <property type="entry name" value="LIPOSIGPTASE"/>
</dbReference>
<sequence length="158" mass="18271">VQFLWLIGAIFIFDQLTKWCVHHYMELYQSIPVIHNFFYLTYVTNDGMAFGLSLPGGQVTLTILSIIMTFVLGYFFWLEKNSHLIMKLSLSLIISGALGNLIDRILTGKVIDFIHIKIGSYWEWYIFNIADTSVSIGMVLFIFHSFYLQEKIAEKVTV</sequence>
<keyword evidence="2" id="KW-0645">Protease</keyword>
<keyword evidence="6 7" id="KW-0472">Membrane</keyword>
<accession>A0A381PCW2</accession>
<evidence type="ECO:0000256" key="6">
    <source>
        <dbReference type="ARBA" id="ARBA00023136"/>
    </source>
</evidence>
<reference evidence="8" key="1">
    <citation type="submission" date="2018-05" db="EMBL/GenBank/DDBJ databases">
        <authorList>
            <person name="Lanie J.A."/>
            <person name="Ng W.-L."/>
            <person name="Kazmierczak K.M."/>
            <person name="Andrzejewski T.M."/>
            <person name="Davidsen T.M."/>
            <person name="Wayne K.J."/>
            <person name="Tettelin H."/>
            <person name="Glass J.I."/>
            <person name="Rusch D."/>
            <person name="Podicherti R."/>
            <person name="Tsui H.-C.T."/>
            <person name="Winkler M.E."/>
        </authorList>
    </citation>
    <scope>NUCLEOTIDE SEQUENCE</scope>
</reference>
<name>A0A381PCW2_9ZZZZ</name>
<keyword evidence="4" id="KW-0378">Hydrolase</keyword>
<evidence type="ECO:0000256" key="7">
    <source>
        <dbReference type="SAM" id="Phobius"/>
    </source>
</evidence>
<dbReference type="PROSITE" id="PS00855">
    <property type="entry name" value="SPASE_II"/>
    <property type="match status" value="1"/>
</dbReference>
<proteinExistence type="inferred from homology"/>
<dbReference type="PANTHER" id="PTHR33695:SF1">
    <property type="entry name" value="LIPOPROTEIN SIGNAL PEPTIDASE"/>
    <property type="match status" value="1"/>
</dbReference>
<keyword evidence="5 7" id="KW-1133">Transmembrane helix</keyword>
<evidence type="ECO:0000256" key="4">
    <source>
        <dbReference type="ARBA" id="ARBA00022801"/>
    </source>
</evidence>
<dbReference type="PANTHER" id="PTHR33695">
    <property type="entry name" value="LIPOPROTEIN SIGNAL PEPTIDASE"/>
    <property type="match status" value="1"/>
</dbReference>
<dbReference type="Pfam" id="PF01252">
    <property type="entry name" value="Peptidase_A8"/>
    <property type="match status" value="1"/>
</dbReference>
<feature type="transmembrane region" description="Helical" evidence="7">
    <location>
        <begin position="122"/>
        <end position="143"/>
    </location>
</feature>
<feature type="non-terminal residue" evidence="8">
    <location>
        <position position="1"/>
    </location>
</feature>
<evidence type="ECO:0000256" key="3">
    <source>
        <dbReference type="ARBA" id="ARBA00022692"/>
    </source>
</evidence>
<organism evidence="8">
    <name type="scientific">marine metagenome</name>
    <dbReference type="NCBI Taxonomy" id="408172"/>
    <lineage>
        <taxon>unclassified sequences</taxon>
        <taxon>metagenomes</taxon>
        <taxon>ecological metagenomes</taxon>
    </lineage>
</organism>
<dbReference type="GO" id="GO:0004190">
    <property type="term" value="F:aspartic-type endopeptidase activity"/>
    <property type="evidence" value="ECO:0007669"/>
    <property type="project" value="InterPro"/>
</dbReference>
<dbReference type="GO" id="GO:0016020">
    <property type="term" value="C:membrane"/>
    <property type="evidence" value="ECO:0007669"/>
    <property type="project" value="InterPro"/>
</dbReference>
<dbReference type="EMBL" id="UINC01000943">
    <property type="protein sequence ID" value="SUZ64822.1"/>
    <property type="molecule type" value="Genomic_DNA"/>
</dbReference>
<dbReference type="InterPro" id="IPR001872">
    <property type="entry name" value="Peptidase_A8"/>
</dbReference>
<evidence type="ECO:0000313" key="8">
    <source>
        <dbReference type="EMBL" id="SUZ64822.1"/>
    </source>
</evidence>
<evidence type="ECO:0000256" key="5">
    <source>
        <dbReference type="ARBA" id="ARBA00022989"/>
    </source>
</evidence>
<dbReference type="GO" id="GO:0006508">
    <property type="term" value="P:proteolysis"/>
    <property type="evidence" value="ECO:0007669"/>
    <property type="project" value="UniProtKB-KW"/>
</dbReference>
<dbReference type="NCBIfam" id="TIGR00077">
    <property type="entry name" value="lspA"/>
    <property type="match status" value="1"/>
</dbReference>
<evidence type="ECO:0000256" key="1">
    <source>
        <dbReference type="ARBA" id="ARBA00022475"/>
    </source>
</evidence>
<keyword evidence="1" id="KW-1003">Cell membrane</keyword>
<evidence type="ECO:0000256" key="2">
    <source>
        <dbReference type="ARBA" id="ARBA00022670"/>
    </source>
</evidence>
<feature type="transmembrane region" description="Helical" evidence="7">
    <location>
        <begin position="84"/>
        <end position="102"/>
    </location>
</feature>
<feature type="transmembrane region" description="Helical" evidence="7">
    <location>
        <begin position="58"/>
        <end position="77"/>
    </location>
</feature>
<keyword evidence="3 7" id="KW-0812">Transmembrane</keyword>
<gene>
    <name evidence="8" type="ORF">METZ01_LOCUS17676</name>
</gene>
<dbReference type="AlphaFoldDB" id="A0A381PCW2"/>
<evidence type="ECO:0008006" key="9">
    <source>
        <dbReference type="Google" id="ProtNLM"/>
    </source>
</evidence>
<dbReference type="HAMAP" id="MF_00161">
    <property type="entry name" value="LspA"/>
    <property type="match status" value="1"/>
</dbReference>
<protein>
    <recommendedName>
        <fullName evidence="9">Lipoprotein signal peptidase</fullName>
    </recommendedName>
</protein>